<evidence type="ECO:0000256" key="1">
    <source>
        <dbReference type="SAM" id="MobiDB-lite"/>
    </source>
</evidence>
<feature type="region of interest" description="Disordered" evidence="1">
    <location>
        <begin position="57"/>
        <end position="166"/>
    </location>
</feature>
<gene>
    <name evidence="2" type="primary">LOC108046508</name>
</gene>
<organism evidence="2">
    <name type="scientific">Drosophila rhopaloa</name>
    <name type="common">Fruit fly</name>
    <dbReference type="NCBI Taxonomy" id="1041015"/>
    <lineage>
        <taxon>Eukaryota</taxon>
        <taxon>Metazoa</taxon>
        <taxon>Ecdysozoa</taxon>
        <taxon>Arthropoda</taxon>
        <taxon>Hexapoda</taxon>
        <taxon>Insecta</taxon>
        <taxon>Pterygota</taxon>
        <taxon>Neoptera</taxon>
        <taxon>Endopterygota</taxon>
        <taxon>Diptera</taxon>
        <taxon>Brachycera</taxon>
        <taxon>Muscomorpha</taxon>
        <taxon>Ephydroidea</taxon>
        <taxon>Drosophilidae</taxon>
        <taxon>Drosophila</taxon>
        <taxon>Sophophora</taxon>
    </lineage>
</organism>
<feature type="compositionally biased region" description="Acidic residues" evidence="1">
    <location>
        <begin position="72"/>
        <end position="81"/>
    </location>
</feature>
<accession>A0A6P4EU48</accession>
<dbReference type="OrthoDB" id="10013007at2759"/>
<feature type="non-terminal residue" evidence="2">
    <location>
        <position position="166"/>
    </location>
</feature>
<protein>
    <submittedName>
        <fullName evidence="2">Uncharacterized protein LOC108046508</fullName>
    </submittedName>
</protein>
<proteinExistence type="predicted"/>
<dbReference type="RefSeq" id="XP_016981710.1">
    <property type="nucleotide sequence ID" value="XM_017126221.1"/>
</dbReference>
<feature type="compositionally biased region" description="Acidic residues" evidence="1">
    <location>
        <begin position="142"/>
        <end position="154"/>
    </location>
</feature>
<reference evidence="2" key="1">
    <citation type="submission" date="2025-08" db="UniProtKB">
        <authorList>
            <consortium name="RefSeq"/>
        </authorList>
    </citation>
    <scope>IDENTIFICATION</scope>
</reference>
<dbReference type="AlphaFoldDB" id="A0A6P4EU48"/>
<feature type="compositionally biased region" description="Low complexity" evidence="1">
    <location>
        <begin position="102"/>
        <end position="120"/>
    </location>
</feature>
<name>A0A6P4EU48_DRORH</name>
<evidence type="ECO:0000313" key="2">
    <source>
        <dbReference type="RefSeq" id="XP_016981710.1"/>
    </source>
</evidence>
<feature type="compositionally biased region" description="Polar residues" evidence="1">
    <location>
        <begin position="123"/>
        <end position="133"/>
    </location>
</feature>
<sequence>YSDIYGQYNKDASFEKCQQWSDKLEFPVAGDMDKQEPIQSRTHKVYDSMKNFLQRKLFAQPSQKERTLNEEPTSDYDEQDLLDSSYHADAEEEEEERDADCSCSSTGSSTTSSNPTTPKRSPQKSLLSLNCWQSSQPSSDSNPEEEEEEEDTKEDSDAGISDCCQL</sequence>
<feature type="non-terminal residue" evidence="2">
    <location>
        <position position="1"/>
    </location>
</feature>